<comment type="similarity">
    <text evidence="3 17">Belongs to the complex I subunit 4 family.</text>
</comment>
<evidence type="ECO:0000256" key="8">
    <source>
        <dbReference type="ARBA" id="ARBA00022692"/>
    </source>
</evidence>
<organism evidence="20">
    <name type="scientific">Schizopera knabeni</name>
    <dbReference type="NCBI Taxonomy" id="1432316"/>
    <lineage>
        <taxon>Eukaryota</taxon>
        <taxon>Metazoa</taxon>
        <taxon>Ecdysozoa</taxon>
        <taxon>Arthropoda</taxon>
        <taxon>Crustacea</taxon>
        <taxon>Multicrustacea</taxon>
        <taxon>Hexanauplia</taxon>
        <taxon>Copepoda</taxon>
        <taxon>Harpacticoida</taxon>
        <taxon>Miraciidae</taxon>
        <taxon>Schizopera</taxon>
    </lineage>
</organism>
<accession>W8DND7</accession>
<evidence type="ECO:0000256" key="2">
    <source>
        <dbReference type="ARBA" id="ARBA00004225"/>
    </source>
</evidence>
<comment type="catalytic activity">
    <reaction evidence="16 17">
        <text>a ubiquinone + NADH + 5 H(+)(in) = a ubiquinol + NAD(+) + 4 H(+)(out)</text>
        <dbReference type="Rhea" id="RHEA:29091"/>
        <dbReference type="Rhea" id="RHEA-COMP:9565"/>
        <dbReference type="Rhea" id="RHEA-COMP:9566"/>
        <dbReference type="ChEBI" id="CHEBI:15378"/>
        <dbReference type="ChEBI" id="CHEBI:16389"/>
        <dbReference type="ChEBI" id="CHEBI:17976"/>
        <dbReference type="ChEBI" id="CHEBI:57540"/>
        <dbReference type="ChEBI" id="CHEBI:57945"/>
        <dbReference type="EC" id="7.1.1.2"/>
    </reaction>
</comment>
<keyword evidence="12 17" id="KW-0520">NAD</keyword>
<evidence type="ECO:0000256" key="5">
    <source>
        <dbReference type="ARBA" id="ARBA00021006"/>
    </source>
</evidence>
<feature type="transmembrane region" description="Helical" evidence="17">
    <location>
        <begin position="377"/>
        <end position="396"/>
    </location>
</feature>
<proteinExistence type="inferred from homology"/>
<dbReference type="InterPro" id="IPR001750">
    <property type="entry name" value="ND/Mrp_TM"/>
</dbReference>
<keyword evidence="18" id="KW-0732">Signal</keyword>
<evidence type="ECO:0000256" key="13">
    <source>
        <dbReference type="ARBA" id="ARBA00023075"/>
    </source>
</evidence>
<feature type="transmembrane region" description="Helical" evidence="17">
    <location>
        <begin position="50"/>
        <end position="72"/>
    </location>
</feature>
<evidence type="ECO:0000256" key="10">
    <source>
        <dbReference type="ARBA" id="ARBA00022982"/>
    </source>
</evidence>
<dbReference type="PRINTS" id="PR01437">
    <property type="entry name" value="NUOXDRDTASE4"/>
</dbReference>
<feature type="domain" description="NADH:quinone oxidoreductase/Mrp antiporter transmembrane" evidence="19">
    <location>
        <begin position="105"/>
        <end position="386"/>
    </location>
</feature>
<evidence type="ECO:0000256" key="14">
    <source>
        <dbReference type="ARBA" id="ARBA00023128"/>
    </source>
</evidence>
<feature type="transmembrane region" description="Helical" evidence="17">
    <location>
        <begin position="269"/>
        <end position="288"/>
    </location>
</feature>
<dbReference type="GO" id="GO:0003954">
    <property type="term" value="F:NADH dehydrogenase activity"/>
    <property type="evidence" value="ECO:0007669"/>
    <property type="project" value="TreeGrafter"/>
</dbReference>
<keyword evidence="15 17" id="KW-0472">Membrane</keyword>
<dbReference type="GO" id="GO:0008137">
    <property type="term" value="F:NADH dehydrogenase (ubiquinone) activity"/>
    <property type="evidence" value="ECO:0007669"/>
    <property type="project" value="UniProtKB-UniRule"/>
</dbReference>
<feature type="transmembrane region" description="Helical" evidence="17">
    <location>
        <begin position="326"/>
        <end position="346"/>
    </location>
</feature>
<comment type="function">
    <text evidence="1">Core subunit of the mitochondrial membrane respiratory chain NADH dehydrogenase (Complex I) that is believed to belong to the minimal assembly required for catalysis. Complex I functions in the transfer of electrons from NADH to the respiratory chain. The immediate electron acceptor for the enzyme is believed to be ubiquinone.</text>
</comment>
<evidence type="ECO:0000256" key="17">
    <source>
        <dbReference type="RuleBase" id="RU003297"/>
    </source>
</evidence>
<feature type="transmembrane region" description="Helical" evidence="17">
    <location>
        <begin position="241"/>
        <end position="262"/>
    </location>
</feature>
<keyword evidence="10 17" id="KW-0249">Electron transport</keyword>
<dbReference type="EC" id="7.1.1.2" evidence="4 17"/>
<comment type="function">
    <text evidence="17">Core subunit of the mitochondrial membrane respiratory chain NADH dehydrogenase (Complex I) which catalyzes electron transfer from NADH through the respiratory chain, using ubiquinone as an electron acceptor. Essential for the catalytic activity and assembly of complex I.</text>
</comment>
<evidence type="ECO:0000256" key="3">
    <source>
        <dbReference type="ARBA" id="ARBA00009025"/>
    </source>
</evidence>
<evidence type="ECO:0000256" key="1">
    <source>
        <dbReference type="ARBA" id="ARBA00003257"/>
    </source>
</evidence>
<protein>
    <recommendedName>
        <fullName evidence="5 17">NADH-ubiquinone oxidoreductase chain 4</fullName>
        <ecNumber evidence="4 17">7.1.1.2</ecNumber>
    </recommendedName>
</protein>
<keyword evidence="14 17" id="KW-0496">Mitochondrion</keyword>
<gene>
    <name evidence="20" type="primary">ND4</name>
</gene>
<evidence type="ECO:0000256" key="11">
    <source>
        <dbReference type="ARBA" id="ARBA00022989"/>
    </source>
</evidence>
<feature type="transmembrane region" description="Helical" evidence="17">
    <location>
        <begin position="183"/>
        <end position="202"/>
    </location>
</feature>
<evidence type="ECO:0000256" key="6">
    <source>
        <dbReference type="ARBA" id="ARBA00022448"/>
    </source>
</evidence>
<dbReference type="EMBL" id="KF667527">
    <property type="protein sequence ID" value="AHB52778.1"/>
    <property type="molecule type" value="Genomic_DNA"/>
</dbReference>
<feature type="transmembrane region" description="Helical" evidence="17">
    <location>
        <begin position="294"/>
        <end position="314"/>
    </location>
</feature>
<sequence>MQLISAILFLLAPLVALTSEALVALSAILVIMMMWAPQWSTTAMSSTSFFVMDLMSWGLICLSVLICFFMCLVESQSTMKNKDLKPLSMVMLLVLILLFMSKTSLVFYFLFEASLIPISLMILGWGYQPERLSASVALLAYTIVASLPLLWMVSTISSMSYFNFDFFKTHSVGLKQWSSLVDVFLLGAFMVKFPMFMVHMWLPKAHVEAPVIGSMVLAALLLKLAGFGLWRLSAALTVSPITHLLGIVAMVGGSLVAILCLGQLDMKVLIAYSSVSHMSFAIFCMLSFSPSGYLSALMMMVSHGVSSSAMFSGANYIYMKVHSRNFLLMNGLMAVAPAFTLSWFLVCMGNMGAPPTVNLLAEIWSGLVLVNTEMSMAAPFMLSTFFAVAFTLVIYTSPAQGQPSNLSTSSSQVPSLPLLVLLSHSFFFIVASMFFF</sequence>
<evidence type="ECO:0000313" key="20">
    <source>
        <dbReference type="EMBL" id="AHB52778.1"/>
    </source>
</evidence>
<keyword evidence="9" id="KW-1278">Translocase</keyword>
<geneLocation type="mitochondrion" evidence="20"/>
<feature type="chain" id="PRO_5004910480" description="NADH-ubiquinone oxidoreductase chain 4" evidence="18">
    <location>
        <begin position="19"/>
        <end position="436"/>
    </location>
</feature>
<evidence type="ECO:0000256" key="15">
    <source>
        <dbReference type="ARBA" id="ARBA00023136"/>
    </source>
</evidence>
<evidence type="ECO:0000256" key="7">
    <source>
        <dbReference type="ARBA" id="ARBA00022660"/>
    </source>
</evidence>
<dbReference type="PANTHER" id="PTHR43507:SF20">
    <property type="entry name" value="NADH-UBIQUINONE OXIDOREDUCTASE CHAIN 4"/>
    <property type="match status" value="1"/>
</dbReference>
<keyword evidence="7 17" id="KW-0679">Respiratory chain</keyword>
<keyword evidence="8 17" id="KW-0812">Transmembrane</keyword>
<evidence type="ECO:0000256" key="16">
    <source>
        <dbReference type="ARBA" id="ARBA00049551"/>
    </source>
</evidence>
<evidence type="ECO:0000256" key="18">
    <source>
        <dbReference type="SAM" id="SignalP"/>
    </source>
</evidence>
<reference evidence="20" key="1">
    <citation type="journal article" date="2014" name="Gene">
        <title>The mitochondrial genomes of Amphiascoides atopus and Schizopera knabeni (Harpacticoida: Miraciidae) reveal similarities between the copepod orders Harpacticoida and Poecilostomatoida.</title>
        <authorList>
            <person name="Easton E.E."/>
            <person name="Darrow E.M."/>
            <person name="Spears T."/>
            <person name="Thistle D."/>
        </authorList>
    </citation>
    <scope>NUCLEOTIDE SEQUENCE</scope>
</reference>
<dbReference type="PANTHER" id="PTHR43507">
    <property type="entry name" value="NADH-UBIQUINONE OXIDOREDUCTASE CHAIN 4"/>
    <property type="match status" value="1"/>
</dbReference>
<feature type="transmembrane region" description="Helical" evidence="17">
    <location>
        <begin position="106"/>
        <end position="126"/>
    </location>
</feature>
<keyword evidence="6 17" id="KW-0813">Transport</keyword>
<evidence type="ECO:0000256" key="9">
    <source>
        <dbReference type="ARBA" id="ARBA00022967"/>
    </source>
</evidence>
<dbReference type="Pfam" id="PF00361">
    <property type="entry name" value="Proton_antipo_M"/>
    <property type="match status" value="1"/>
</dbReference>
<comment type="subcellular location">
    <subcellularLocation>
        <location evidence="2 17">Mitochondrion membrane</location>
        <topology evidence="2 17">Multi-pass membrane protein</topology>
    </subcellularLocation>
</comment>
<dbReference type="GO" id="GO:0048039">
    <property type="term" value="F:ubiquinone binding"/>
    <property type="evidence" value="ECO:0007669"/>
    <property type="project" value="TreeGrafter"/>
</dbReference>
<feature type="transmembrane region" description="Helical" evidence="17">
    <location>
        <begin position="84"/>
        <end position="100"/>
    </location>
</feature>
<name>W8DND7_9MAXI</name>
<keyword evidence="11 17" id="KW-1133">Transmembrane helix</keyword>
<keyword evidence="13 17" id="KW-0830">Ubiquinone</keyword>
<dbReference type="AlphaFoldDB" id="W8DND7"/>
<dbReference type="GO" id="GO:0031966">
    <property type="term" value="C:mitochondrial membrane"/>
    <property type="evidence" value="ECO:0007669"/>
    <property type="project" value="UniProtKB-SubCell"/>
</dbReference>
<feature type="transmembrane region" description="Helical" evidence="17">
    <location>
        <begin position="138"/>
        <end position="163"/>
    </location>
</feature>
<dbReference type="InterPro" id="IPR003918">
    <property type="entry name" value="NADH_UbQ_OxRdtase"/>
</dbReference>
<feature type="transmembrane region" description="Helical" evidence="17">
    <location>
        <begin position="209"/>
        <end position="229"/>
    </location>
</feature>
<evidence type="ECO:0000256" key="4">
    <source>
        <dbReference type="ARBA" id="ARBA00012944"/>
    </source>
</evidence>
<feature type="transmembrane region" description="Helical" evidence="17">
    <location>
        <begin position="416"/>
        <end position="435"/>
    </location>
</feature>
<dbReference type="GO" id="GO:0015990">
    <property type="term" value="P:electron transport coupled proton transport"/>
    <property type="evidence" value="ECO:0007669"/>
    <property type="project" value="TreeGrafter"/>
</dbReference>
<evidence type="ECO:0000259" key="19">
    <source>
        <dbReference type="Pfam" id="PF00361"/>
    </source>
</evidence>
<feature type="signal peptide" evidence="18">
    <location>
        <begin position="1"/>
        <end position="18"/>
    </location>
</feature>
<dbReference type="GO" id="GO:0042773">
    <property type="term" value="P:ATP synthesis coupled electron transport"/>
    <property type="evidence" value="ECO:0007669"/>
    <property type="project" value="InterPro"/>
</dbReference>
<evidence type="ECO:0000256" key="12">
    <source>
        <dbReference type="ARBA" id="ARBA00023027"/>
    </source>
</evidence>